<dbReference type="RefSeq" id="WP_378140353.1">
    <property type="nucleotide sequence ID" value="NZ_JBHSMI010000067.1"/>
</dbReference>
<dbReference type="InterPro" id="IPR010982">
    <property type="entry name" value="Lambda_DNA-bd_dom_sf"/>
</dbReference>
<gene>
    <name evidence="5" type="ORF">ACFPOF_32980</name>
</gene>
<dbReference type="Gene3D" id="3.40.50.2300">
    <property type="match status" value="1"/>
</dbReference>
<dbReference type="GO" id="GO:0003677">
    <property type="term" value="F:DNA binding"/>
    <property type="evidence" value="ECO:0007669"/>
    <property type="project" value="UniProtKB-KW"/>
</dbReference>
<dbReference type="PROSITE" id="PS00356">
    <property type="entry name" value="HTH_LACI_1"/>
    <property type="match status" value="1"/>
</dbReference>
<evidence type="ECO:0000313" key="5">
    <source>
        <dbReference type="EMBL" id="MFC5407572.1"/>
    </source>
</evidence>
<dbReference type="Proteomes" id="UP001596113">
    <property type="component" value="Unassembled WGS sequence"/>
</dbReference>
<protein>
    <submittedName>
        <fullName evidence="5">LacI family DNA-binding transcriptional regulator</fullName>
    </submittedName>
</protein>
<dbReference type="CDD" id="cd01392">
    <property type="entry name" value="HTH_LacI"/>
    <property type="match status" value="1"/>
</dbReference>
<dbReference type="InterPro" id="IPR028082">
    <property type="entry name" value="Peripla_BP_I"/>
</dbReference>
<proteinExistence type="predicted"/>
<dbReference type="SUPFAM" id="SSF53822">
    <property type="entry name" value="Periplasmic binding protein-like I"/>
    <property type="match status" value="1"/>
</dbReference>
<comment type="caution">
    <text evidence="5">The sequence shown here is derived from an EMBL/GenBank/DDBJ whole genome shotgun (WGS) entry which is preliminary data.</text>
</comment>
<evidence type="ECO:0000256" key="2">
    <source>
        <dbReference type="ARBA" id="ARBA00023125"/>
    </source>
</evidence>
<dbReference type="InterPro" id="IPR000843">
    <property type="entry name" value="HTH_LacI"/>
</dbReference>
<dbReference type="PANTHER" id="PTHR30146">
    <property type="entry name" value="LACI-RELATED TRANSCRIPTIONAL REPRESSOR"/>
    <property type="match status" value="1"/>
</dbReference>
<evidence type="ECO:0000256" key="3">
    <source>
        <dbReference type="ARBA" id="ARBA00023163"/>
    </source>
</evidence>
<dbReference type="SUPFAM" id="SSF47413">
    <property type="entry name" value="lambda repressor-like DNA-binding domains"/>
    <property type="match status" value="1"/>
</dbReference>
<evidence type="ECO:0000259" key="4">
    <source>
        <dbReference type="PROSITE" id="PS50932"/>
    </source>
</evidence>
<organism evidence="5 6">
    <name type="scientific">Cohnella soli</name>
    <dbReference type="NCBI Taxonomy" id="425005"/>
    <lineage>
        <taxon>Bacteria</taxon>
        <taxon>Bacillati</taxon>
        <taxon>Bacillota</taxon>
        <taxon>Bacilli</taxon>
        <taxon>Bacillales</taxon>
        <taxon>Paenibacillaceae</taxon>
        <taxon>Cohnella</taxon>
    </lineage>
</organism>
<reference evidence="6" key="1">
    <citation type="journal article" date="2019" name="Int. J. Syst. Evol. Microbiol.">
        <title>The Global Catalogue of Microorganisms (GCM) 10K type strain sequencing project: providing services to taxonomists for standard genome sequencing and annotation.</title>
        <authorList>
            <consortium name="The Broad Institute Genomics Platform"/>
            <consortium name="The Broad Institute Genome Sequencing Center for Infectious Disease"/>
            <person name="Wu L."/>
            <person name="Ma J."/>
        </authorList>
    </citation>
    <scope>NUCLEOTIDE SEQUENCE [LARGE SCALE GENOMIC DNA]</scope>
    <source>
        <strain evidence="6">CGMCC 1.18575</strain>
    </source>
</reference>
<sequence>MKKATIKDIAKAADVSIATVSYILNDVKTQSISDETRVKVLKIAQQLHYVTNRSARSLKLQKTGLIGILLFRDIAPQPWSDLKYVKTLYTLERLCGELGYHVIFMQVDGDAPSYDMIRERNLDGVFLINVDQERFSSVTRFFGFGIPVFVIDSHIEDSLFHKIMPDFESSFRAAGALLGTAPEFLVMDAYNNAKLGDTVKQLSGLDEERIYVYESKEGLEDFLRKYTDCKGLVMNEFLANEVMRNRGTLERIAVLCTSHCPDILPIGVAKLSYELNDYKPVVGMMNGNIQDADYSNREKFIYLSVTS</sequence>
<keyword evidence="6" id="KW-1185">Reference proteome</keyword>
<evidence type="ECO:0000256" key="1">
    <source>
        <dbReference type="ARBA" id="ARBA00023015"/>
    </source>
</evidence>
<accession>A0ABW0I8G4</accession>
<name>A0ABW0I8G4_9BACL</name>
<dbReference type="Pfam" id="PF00356">
    <property type="entry name" value="LacI"/>
    <property type="match status" value="1"/>
</dbReference>
<dbReference type="Gene3D" id="1.10.260.40">
    <property type="entry name" value="lambda repressor-like DNA-binding domains"/>
    <property type="match status" value="1"/>
</dbReference>
<dbReference type="PANTHER" id="PTHR30146:SF109">
    <property type="entry name" value="HTH-TYPE TRANSCRIPTIONAL REGULATOR GALS"/>
    <property type="match status" value="1"/>
</dbReference>
<feature type="domain" description="HTH lacI-type" evidence="4">
    <location>
        <begin position="4"/>
        <end position="60"/>
    </location>
</feature>
<dbReference type="EMBL" id="JBHSMI010000067">
    <property type="protein sequence ID" value="MFC5407572.1"/>
    <property type="molecule type" value="Genomic_DNA"/>
</dbReference>
<dbReference type="PROSITE" id="PS50932">
    <property type="entry name" value="HTH_LACI_2"/>
    <property type="match status" value="1"/>
</dbReference>
<dbReference type="SMART" id="SM00354">
    <property type="entry name" value="HTH_LACI"/>
    <property type="match status" value="1"/>
</dbReference>
<evidence type="ECO:0000313" key="6">
    <source>
        <dbReference type="Proteomes" id="UP001596113"/>
    </source>
</evidence>
<keyword evidence="1" id="KW-0805">Transcription regulation</keyword>
<keyword evidence="3" id="KW-0804">Transcription</keyword>
<keyword evidence="2 5" id="KW-0238">DNA-binding</keyword>